<organism evidence="2 3">
    <name type="scientific">Patagioenas fasciata monilis</name>
    <dbReference type="NCBI Taxonomy" id="372326"/>
    <lineage>
        <taxon>Eukaryota</taxon>
        <taxon>Metazoa</taxon>
        <taxon>Chordata</taxon>
        <taxon>Craniata</taxon>
        <taxon>Vertebrata</taxon>
        <taxon>Euteleostomi</taxon>
        <taxon>Archelosauria</taxon>
        <taxon>Archosauria</taxon>
        <taxon>Dinosauria</taxon>
        <taxon>Saurischia</taxon>
        <taxon>Theropoda</taxon>
        <taxon>Coelurosauria</taxon>
        <taxon>Aves</taxon>
        <taxon>Neognathae</taxon>
        <taxon>Neoaves</taxon>
        <taxon>Columbimorphae</taxon>
        <taxon>Columbiformes</taxon>
        <taxon>Columbidae</taxon>
        <taxon>Patagioenas</taxon>
    </lineage>
</organism>
<comment type="caution">
    <text evidence="2">The sequence shown here is derived from an EMBL/GenBank/DDBJ whole genome shotgun (WGS) entry which is preliminary data.</text>
</comment>
<feature type="compositionally biased region" description="Basic residues" evidence="1">
    <location>
        <begin position="207"/>
        <end position="220"/>
    </location>
</feature>
<feature type="compositionally biased region" description="Basic and acidic residues" evidence="1">
    <location>
        <begin position="12"/>
        <end position="53"/>
    </location>
</feature>
<accession>A0A1V4KCP0</accession>
<dbReference type="EMBL" id="LSYS01003813">
    <property type="protein sequence ID" value="OPJ82212.1"/>
    <property type="molecule type" value="Genomic_DNA"/>
</dbReference>
<dbReference type="GO" id="GO:0099122">
    <property type="term" value="F:RNA polymerase II C-terminal domain binding"/>
    <property type="evidence" value="ECO:0007669"/>
    <property type="project" value="TreeGrafter"/>
</dbReference>
<dbReference type="OrthoDB" id="1935339at2759"/>
<gene>
    <name evidence="2" type="ORF">AV530_019765</name>
</gene>
<feature type="compositionally biased region" description="Basic and acidic residues" evidence="1">
    <location>
        <begin position="70"/>
        <end position="95"/>
    </location>
</feature>
<evidence type="ECO:0000313" key="3">
    <source>
        <dbReference type="Proteomes" id="UP000190648"/>
    </source>
</evidence>
<evidence type="ECO:0000313" key="2">
    <source>
        <dbReference type="EMBL" id="OPJ82212.1"/>
    </source>
</evidence>
<feature type="compositionally biased region" description="Low complexity" evidence="1">
    <location>
        <begin position="262"/>
        <end position="278"/>
    </location>
</feature>
<protein>
    <submittedName>
        <fullName evidence="2">Uncharacterized protein</fullName>
    </submittedName>
</protein>
<feature type="region of interest" description="Disordered" evidence="1">
    <location>
        <begin position="1"/>
        <end position="303"/>
    </location>
</feature>
<feature type="compositionally biased region" description="Gly residues" evidence="1">
    <location>
        <begin position="129"/>
        <end position="138"/>
    </location>
</feature>
<reference evidence="2 3" key="1">
    <citation type="submission" date="2016-02" db="EMBL/GenBank/DDBJ databases">
        <title>Band-tailed pigeon sequencing and assembly.</title>
        <authorList>
            <person name="Soares A.E."/>
            <person name="Novak B.J."/>
            <person name="Rice E.S."/>
            <person name="O'Connell B."/>
            <person name="Chang D."/>
            <person name="Weber S."/>
            <person name="Shapiro B."/>
        </authorList>
    </citation>
    <scope>NUCLEOTIDE SEQUENCE [LARGE SCALE GENOMIC DNA]</scope>
    <source>
        <strain evidence="2">BTP2013</strain>
        <tissue evidence="2">Blood</tissue>
    </source>
</reference>
<dbReference type="PANTHER" id="PTHR47013:SF1">
    <property type="entry name" value="SPLICING FACTOR, ARGININE_SERINE-RICH 19"/>
    <property type="match status" value="1"/>
</dbReference>
<dbReference type="InterPro" id="IPR042841">
    <property type="entry name" value="SCAF1"/>
</dbReference>
<proteinExistence type="predicted"/>
<evidence type="ECO:0000256" key="1">
    <source>
        <dbReference type="SAM" id="MobiDB-lite"/>
    </source>
</evidence>
<sequence length="303" mass="31493">MYDSEGLSFEGFSDREHQDGGNRGAGAKEARRGEGKKEKERKRRPDEHPQPREKYKKKLKETPPSAPAPKGEKDKAPRSERDKALRKSKGHKDGGGEGGAAKPPPPRKVKSKVAVLIREGVSSTTAAGKDGGGGGGGSIAVKFSRDAENRAPFLKGEEKAAGEVKVKAEPAKDAGVKVKKGKATKGKTGLKKPKGPGSKAKGGAEARKKRKLKVKGALKKSKADSCSQGAGSPQIRLPPKAEPAWSGSEKSGGGSPKPPASPHSKAPAPTLTPATTPAAERELTPDSQTVDSSCKTPDRSVGA</sequence>
<name>A0A1V4KCP0_PATFA</name>
<dbReference type="Proteomes" id="UP000190648">
    <property type="component" value="Unassembled WGS sequence"/>
</dbReference>
<feature type="compositionally biased region" description="Basic residues" evidence="1">
    <location>
        <begin position="177"/>
        <end position="194"/>
    </location>
</feature>
<keyword evidence="3" id="KW-1185">Reference proteome</keyword>
<dbReference type="PANTHER" id="PTHR47013">
    <property type="entry name" value="SPLICING FACTOR, ARGININE/SERINE-RICH 19"/>
    <property type="match status" value="1"/>
</dbReference>
<feature type="compositionally biased region" description="Polar residues" evidence="1">
    <location>
        <begin position="286"/>
        <end position="295"/>
    </location>
</feature>
<dbReference type="AlphaFoldDB" id="A0A1V4KCP0"/>
<feature type="compositionally biased region" description="Basic and acidic residues" evidence="1">
    <location>
        <begin position="143"/>
        <end position="176"/>
    </location>
</feature>